<proteinExistence type="predicted"/>
<dbReference type="GO" id="GO:0004857">
    <property type="term" value="F:enzyme inhibitor activity"/>
    <property type="evidence" value="ECO:0000318"/>
    <property type="project" value="GO_Central"/>
</dbReference>
<dbReference type="OrthoDB" id="1430376at2759"/>
<evidence type="ECO:0000313" key="4">
    <source>
        <dbReference type="Proteomes" id="UP000036987"/>
    </source>
</evidence>
<dbReference type="GO" id="GO:0009827">
    <property type="term" value="P:plant-type cell wall modification"/>
    <property type="evidence" value="ECO:0000318"/>
    <property type="project" value="GO_Central"/>
</dbReference>
<dbReference type="Pfam" id="PF04043">
    <property type="entry name" value="PMEI"/>
    <property type="match status" value="1"/>
</dbReference>
<evidence type="ECO:0000313" key="3">
    <source>
        <dbReference type="EMBL" id="KMZ61953.1"/>
    </source>
</evidence>
<comment type="caution">
    <text evidence="3">The sequence shown here is derived from an EMBL/GenBank/DDBJ whole genome shotgun (WGS) entry which is preliminary data.</text>
</comment>
<dbReference type="InterPro" id="IPR006501">
    <property type="entry name" value="Pectinesterase_inhib_dom"/>
</dbReference>
<dbReference type="GO" id="GO:0009505">
    <property type="term" value="C:plant-type cell wall"/>
    <property type="evidence" value="ECO:0000318"/>
    <property type="project" value="GO_Central"/>
</dbReference>
<evidence type="ECO:0000256" key="1">
    <source>
        <dbReference type="ARBA" id="ARBA00022729"/>
    </source>
</evidence>
<accession>A0A0K9NZ03</accession>
<gene>
    <name evidence="3" type="ORF">ZOSMA_49G00220</name>
</gene>
<dbReference type="PANTHER" id="PTHR31080:SF87">
    <property type="entry name" value="PECTINESTERASE INHIBITOR 7"/>
    <property type="match status" value="1"/>
</dbReference>
<organism evidence="3 4">
    <name type="scientific">Zostera marina</name>
    <name type="common">Eelgrass</name>
    <dbReference type="NCBI Taxonomy" id="29655"/>
    <lineage>
        <taxon>Eukaryota</taxon>
        <taxon>Viridiplantae</taxon>
        <taxon>Streptophyta</taxon>
        <taxon>Embryophyta</taxon>
        <taxon>Tracheophyta</taxon>
        <taxon>Spermatophyta</taxon>
        <taxon>Magnoliopsida</taxon>
        <taxon>Liliopsida</taxon>
        <taxon>Zosteraceae</taxon>
        <taxon>Zostera</taxon>
    </lineage>
</organism>
<reference evidence="4" key="1">
    <citation type="journal article" date="2016" name="Nature">
        <title>The genome of the seagrass Zostera marina reveals angiosperm adaptation to the sea.</title>
        <authorList>
            <person name="Olsen J.L."/>
            <person name="Rouze P."/>
            <person name="Verhelst B."/>
            <person name="Lin Y.-C."/>
            <person name="Bayer T."/>
            <person name="Collen J."/>
            <person name="Dattolo E."/>
            <person name="De Paoli E."/>
            <person name="Dittami S."/>
            <person name="Maumus F."/>
            <person name="Michel G."/>
            <person name="Kersting A."/>
            <person name="Lauritano C."/>
            <person name="Lohaus R."/>
            <person name="Toepel M."/>
            <person name="Tonon T."/>
            <person name="Vanneste K."/>
            <person name="Amirebrahimi M."/>
            <person name="Brakel J."/>
            <person name="Bostroem C."/>
            <person name="Chovatia M."/>
            <person name="Grimwood J."/>
            <person name="Jenkins J.W."/>
            <person name="Jueterbock A."/>
            <person name="Mraz A."/>
            <person name="Stam W.T."/>
            <person name="Tice H."/>
            <person name="Bornberg-Bauer E."/>
            <person name="Green P.J."/>
            <person name="Pearson G.A."/>
            <person name="Procaccini G."/>
            <person name="Duarte C.M."/>
            <person name="Schmutz J."/>
            <person name="Reusch T.B.H."/>
            <person name="Van de Peer Y."/>
        </authorList>
    </citation>
    <scope>NUCLEOTIDE SEQUENCE [LARGE SCALE GENOMIC DNA]</scope>
    <source>
        <strain evidence="4">cv. Finnish</strain>
    </source>
</reference>
<dbReference type="PANTHER" id="PTHR31080">
    <property type="entry name" value="PECTINESTERASE INHIBITOR-LIKE"/>
    <property type="match status" value="1"/>
</dbReference>
<dbReference type="CDD" id="cd15798">
    <property type="entry name" value="PMEI-like_3"/>
    <property type="match status" value="1"/>
</dbReference>
<name>A0A0K9NZ03_ZOSMR</name>
<keyword evidence="4" id="KW-1185">Reference proteome</keyword>
<protein>
    <submittedName>
        <fullName evidence="3">Pectinesterase</fullName>
    </submittedName>
</protein>
<feature type="domain" description="Pectinesterase inhibitor" evidence="2">
    <location>
        <begin position="1"/>
        <end position="106"/>
    </location>
</feature>
<dbReference type="Gene3D" id="1.20.140.40">
    <property type="entry name" value="Invertase/pectin methylesterase inhibitor family protein"/>
    <property type="match status" value="1"/>
</dbReference>
<sequence length="115" mass="13154">MADKRSRSHAGMAAVKDCVENMREGVYQMRNSLKEMEDGMGRKGSQRFLFHYYNVQTWVSAALTDEWTCLESLSGRTGRSVNSRVRTQIRRRVEKVTRLTSIALALVNKVMPGRV</sequence>
<dbReference type="SMART" id="SM00856">
    <property type="entry name" value="PMEI"/>
    <property type="match status" value="1"/>
</dbReference>
<keyword evidence="1" id="KW-0732">Signal</keyword>
<evidence type="ECO:0000259" key="2">
    <source>
        <dbReference type="SMART" id="SM00856"/>
    </source>
</evidence>
<dbReference type="Proteomes" id="UP000036987">
    <property type="component" value="Unassembled WGS sequence"/>
</dbReference>
<dbReference type="EMBL" id="LFYR01001429">
    <property type="protein sequence ID" value="KMZ61953.1"/>
    <property type="molecule type" value="Genomic_DNA"/>
</dbReference>
<dbReference type="AlphaFoldDB" id="A0A0K9NZ03"/>
<dbReference type="SUPFAM" id="SSF101148">
    <property type="entry name" value="Plant invertase/pectin methylesterase inhibitor"/>
    <property type="match status" value="1"/>
</dbReference>
<dbReference type="InterPro" id="IPR051955">
    <property type="entry name" value="PME_Inhibitor"/>
</dbReference>
<dbReference type="InterPro" id="IPR035513">
    <property type="entry name" value="Invertase/methylesterase_inhib"/>
</dbReference>
<dbReference type="OMA" id="FLFHINN"/>
<dbReference type="NCBIfam" id="TIGR01614">
    <property type="entry name" value="PME_inhib"/>
    <property type="match status" value="1"/>
</dbReference>